<keyword evidence="1 3" id="KW-0560">Oxidoreductase</keyword>
<reference evidence="3 4" key="1">
    <citation type="submission" date="2023-08" db="EMBL/GenBank/DDBJ databases">
        <title>Characterization of two Paracoccaceae strains isolated from Phycosphere and proposal of Xinfangfangia lacusdiani sp. nov.</title>
        <authorList>
            <person name="Deng Y."/>
            <person name="Zhang Y.Q."/>
        </authorList>
    </citation>
    <scope>NUCLEOTIDE SEQUENCE [LARGE SCALE GENOMIC DNA]</scope>
    <source>
        <strain evidence="3 4">CPCC 101601</strain>
    </source>
</reference>
<dbReference type="PANTHER" id="PTHR21266">
    <property type="entry name" value="IRON-SULFUR DOMAIN CONTAINING PROTEIN"/>
    <property type="match status" value="1"/>
</dbReference>
<feature type="domain" description="Vanillate O-demethylase oxygenase-like C-terminal catalytic" evidence="2">
    <location>
        <begin position="97"/>
        <end position="271"/>
    </location>
</feature>
<dbReference type="PANTHER" id="PTHR21266:SF60">
    <property type="entry name" value="3-KETOSTEROID-9-ALPHA-MONOOXYGENASE, OXYGENASE COMPONENT"/>
    <property type="match status" value="1"/>
</dbReference>
<sequence length="283" mass="31581">MSEQPDPFMLNQWFAISGLTDVGPTAKNTLLMGEKLSYRRAGDGFEVTTADGRTLPVLAQYACLWTSLGQPESGLFEIPQYHETDRRSIVAGSIGVNVSAQRGVENFLDMGHFPFVHTGILGELPHTEVKEYNVRLTEDGSEIIATECMFYQPMASTVSTEGMDVEYIYRVPHPTCSVLYKSSPLDEKRLDVIALFVQPIGPEKLRAHMVLSILDDVNADDFISHFQLHIFGQDKPILENQMPKRLPLDTRAETPIRADKSSIMYRRWLAAKGVTYGTIPAAA</sequence>
<dbReference type="EMBL" id="JAVDBT010000010">
    <property type="protein sequence ID" value="MDQ2066993.1"/>
    <property type="molecule type" value="Genomic_DNA"/>
</dbReference>
<dbReference type="InterPro" id="IPR050584">
    <property type="entry name" value="Cholesterol_7-desaturase"/>
</dbReference>
<dbReference type="Proteomes" id="UP001239680">
    <property type="component" value="Unassembled WGS sequence"/>
</dbReference>
<evidence type="ECO:0000259" key="2">
    <source>
        <dbReference type="Pfam" id="PF19112"/>
    </source>
</evidence>
<organism evidence="3 4">
    <name type="scientific">Pseudogemmobacter lacusdianii</name>
    <dbReference type="NCBI Taxonomy" id="3069608"/>
    <lineage>
        <taxon>Bacteria</taxon>
        <taxon>Pseudomonadati</taxon>
        <taxon>Pseudomonadota</taxon>
        <taxon>Alphaproteobacteria</taxon>
        <taxon>Rhodobacterales</taxon>
        <taxon>Paracoccaceae</taxon>
        <taxon>Pseudogemmobacter</taxon>
    </lineage>
</organism>
<keyword evidence="4" id="KW-1185">Reference proteome</keyword>
<gene>
    <name evidence="3" type="ORF">Q9295_11450</name>
</gene>
<dbReference type="Gene3D" id="3.90.380.10">
    <property type="entry name" value="Naphthalene 1,2-dioxygenase Alpha Subunit, Chain A, domain 1"/>
    <property type="match status" value="1"/>
</dbReference>
<dbReference type="EC" id="1.14.13.-" evidence="3"/>
<evidence type="ECO:0000313" key="4">
    <source>
        <dbReference type="Proteomes" id="UP001239680"/>
    </source>
</evidence>
<protein>
    <submittedName>
        <fullName evidence="3">Aromatic ring-hydroxylating dioxygenase subunit alpha</fullName>
        <ecNumber evidence="3">1.14.13.-</ecNumber>
    </submittedName>
</protein>
<keyword evidence="3" id="KW-0223">Dioxygenase</keyword>
<dbReference type="RefSeq" id="WP_306680708.1">
    <property type="nucleotide sequence ID" value="NZ_JAVDBT010000010.1"/>
</dbReference>
<comment type="caution">
    <text evidence="3">The sequence shown here is derived from an EMBL/GenBank/DDBJ whole genome shotgun (WGS) entry which is preliminary data.</text>
</comment>
<evidence type="ECO:0000313" key="3">
    <source>
        <dbReference type="EMBL" id="MDQ2066993.1"/>
    </source>
</evidence>
<dbReference type="Pfam" id="PF19112">
    <property type="entry name" value="VanA_C"/>
    <property type="match status" value="1"/>
</dbReference>
<dbReference type="GO" id="GO:0051213">
    <property type="term" value="F:dioxygenase activity"/>
    <property type="evidence" value="ECO:0007669"/>
    <property type="project" value="UniProtKB-KW"/>
</dbReference>
<name>A0ABU0VZ27_9RHOB</name>
<dbReference type="SUPFAM" id="SSF55961">
    <property type="entry name" value="Bet v1-like"/>
    <property type="match status" value="1"/>
</dbReference>
<accession>A0ABU0VZ27</accession>
<proteinExistence type="predicted"/>
<evidence type="ECO:0000256" key="1">
    <source>
        <dbReference type="ARBA" id="ARBA00023002"/>
    </source>
</evidence>
<dbReference type="InterPro" id="IPR044043">
    <property type="entry name" value="VanA_C_cat"/>
</dbReference>